<feature type="domain" description="RNA polymerase sigma-70 region 2" evidence="1">
    <location>
        <begin position="22"/>
        <end position="86"/>
    </location>
</feature>
<dbReference type="GO" id="GO:0003700">
    <property type="term" value="F:DNA-binding transcription factor activity"/>
    <property type="evidence" value="ECO:0007669"/>
    <property type="project" value="InterPro"/>
</dbReference>
<keyword evidence="2" id="KW-0240">DNA-directed RNA polymerase</keyword>
<proteinExistence type="predicted"/>
<organism evidence="2 3">
    <name type="scientific">Consotaella salsifontis</name>
    <dbReference type="NCBI Taxonomy" id="1365950"/>
    <lineage>
        <taxon>Bacteria</taxon>
        <taxon>Pseudomonadati</taxon>
        <taxon>Pseudomonadota</taxon>
        <taxon>Alphaproteobacteria</taxon>
        <taxon>Hyphomicrobiales</taxon>
        <taxon>Aurantimonadaceae</taxon>
        <taxon>Consotaella</taxon>
    </lineage>
</organism>
<dbReference type="GO" id="GO:0006352">
    <property type="term" value="P:DNA-templated transcription initiation"/>
    <property type="evidence" value="ECO:0007669"/>
    <property type="project" value="InterPro"/>
</dbReference>
<dbReference type="Gene3D" id="1.10.1740.10">
    <property type="match status" value="1"/>
</dbReference>
<accession>A0A1T4RWK1</accession>
<dbReference type="RefSeq" id="WP_078708757.1">
    <property type="nucleotide sequence ID" value="NZ_FUXL01000008.1"/>
</dbReference>
<dbReference type="InterPro" id="IPR007627">
    <property type="entry name" value="RNA_pol_sigma70_r2"/>
</dbReference>
<dbReference type="SUPFAM" id="SSF88946">
    <property type="entry name" value="Sigma2 domain of RNA polymerase sigma factors"/>
    <property type="match status" value="1"/>
</dbReference>
<protein>
    <submittedName>
        <fullName evidence="2">DNA-directed RNA polymerase specialized sigma subunit, sigma24 family</fullName>
    </submittedName>
</protein>
<keyword evidence="2" id="KW-0804">Transcription</keyword>
<dbReference type="InterPro" id="IPR013325">
    <property type="entry name" value="RNA_pol_sigma_r2"/>
</dbReference>
<dbReference type="Proteomes" id="UP000190135">
    <property type="component" value="Unassembled WGS sequence"/>
</dbReference>
<gene>
    <name evidence="2" type="ORF">SAMN05428963_10815</name>
</gene>
<evidence type="ECO:0000259" key="1">
    <source>
        <dbReference type="Pfam" id="PF04542"/>
    </source>
</evidence>
<sequence length="166" mass="18234">MISANDNIPSDRPAEFDNRLVAYLPGLRRLAKRIAPHNADDLVNDTVALVCERWVNFRGSPTDIGFWAWLSVTMRGIASNQRRRKSITTISMDDAIATVVSINPAQEAAADLSIIAGRSSGVPGDMLMASAMGDHYAEIADRHGTAPTRVRYVIKQERRRLIGMAS</sequence>
<keyword evidence="3" id="KW-1185">Reference proteome</keyword>
<evidence type="ECO:0000313" key="3">
    <source>
        <dbReference type="Proteomes" id="UP000190135"/>
    </source>
</evidence>
<dbReference type="STRING" id="1365950.SAMN05428963_10815"/>
<dbReference type="EMBL" id="FUXL01000008">
    <property type="protein sequence ID" value="SKA20118.1"/>
    <property type="molecule type" value="Genomic_DNA"/>
</dbReference>
<dbReference type="OrthoDB" id="8410267at2"/>
<dbReference type="AlphaFoldDB" id="A0A1T4RWK1"/>
<evidence type="ECO:0000313" key="2">
    <source>
        <dbReference type="EMBL" id="SKA20118.1"/>
    </source>
</evidence>
<name>A0A1T4RWK1_9HYPH</name>
<dbReference type="GO" id="GO:0000428">
    <property type="term" value="C:DNA-directed RNA polymerase complex"/>
    <property type="evidence" value="ECO:0007669"/>
    <property type="project" value="UniProtKB-KW"/>
</dbReference>
<reference evidence="2 3" key="1">
    <citation type="submission" date="2017-02" db="EMBL/GenBank/DDBJ databases">
        <authorList>
            <person name="Peterson S.W."/>
        </authorList>
    </citation>
    <scope>NUCLEOTIDE SEQUENCE [LARGE SCALE GENOMIC DNA]</scope>
    <source>
        <strain evidence="2 3">USBA 369</strain>
    </source>
</reference>
<dbReference type="Pfam" id="PF04542">
    <property type="entry name" value="Sigma70_r2"/>
    <property type="match status" value="1"/>
</dbReference>